<dbReference type="InterPro" id="IPR000634">
    <property type="entry name" value="Ser/Thr_deHydtase_PyrdxlP-BS"/>
</dbReference>
<comment type="cofactor">
    <cofactor evidence="2 12">
        <name>pyridoxal 5'-phosphate</name>
        <dbReference type="ChEBI" id="CHEBI:597326"/>
    </cofactor>
</comment>
<dbReference type="CDD" id="cd04906">
    <property type="entry name" value="ACT_ThrD-I_1"/>
    <property type="match status" value="1"/>
</dbReference>
<evidence type="ECO:0000313" key="16">
    <source>
        <dbReference type="Proteomes" id="UP000226192"/>
    </source>
</evidence>
<evidence type="ECO:0000256" key="12">
    <source>
        <dbReference type="RuleBase" id="RU362012"/>
    </source>
</evidence>
<evidence type="ECO:0000256" key="5">
    <source>
        <dbReference type="ARBA" id="ARBA00011881"/>
    </source>
</evidence>
<accession>A0A2C5XBL8</accession>
<dbReference type="PANTHER" id="PTHR48078:SF11">
    <property type="entry name" value="THREONINE DEHYDRATASE, MITOCHONDRIAL"/>
    <property type="match status" value="1"/>
</dbReference>
<dbReference type="FunFam" id="3.40.1020.10:FF:000001">
    <property type="entry name" value="L-threonine dehydratase"/>
    <property type="match status" value="1"/>
</dbReference>
<evidence type="ECO:0000259" key="14">
    <source>
        <dbReference type="PROSITE" id="PS51672"/>
    </source>
</evidence>
<dbReference type="GO" id="GO:0006565">
    <property type="term" value="P:L-serine catabolic process"/>
    <property type="evidence" value="ECO:0007669"/>
    <property type="project" value="TreeGrafter"/>
</dbReference>
<dbReference type="PANTHER" id="PTHR48078">
    <property type="entry name" value="THREONINE DEHYDRATASE, MITOCHONDRIAL-RELATED"/>
    <property type="match status" value="1"/>
</dbReference>
<evidence type="ECO:0000256" key="9">
    <source>
        <dbReference type="ARBA" id="ARBA00022898"/>
    </source>
</evidence>
<sequence length="586" mass="63727">MPSLNRLPVDQVATNGASHGLVPGDDITRPQTPAGTMALTEYSANPSPPPTSDRAKTRLRELLPPDLLLPDGYPDYLRLIAGATSRVYEACRVTELTRAVNLSSRLGCNVLLKREDTQPVFSFKLRGAYNKMAHLDPAVSWKGVVCCSAGNHAQGVAYSARKLKIPATIIMPEGTPGIKHRNVSRLGGHVVLHGADFDAAKEECARRAKQDGLINIPPFDDPYVIAGQGTIGNELFSQVNMAKVEAIFCCCGGGGLIAGVGLYVKRMAPHVKVIGVEAHDANALVQSLRKDQRVLLKEVGLFADGAAVKTMGEETFRIARDVVDEVIEVTTDQICAAIKDMYDDTRSGLEPAGAMSIAGLKKYVASHPSSSHDCDRSLIAVTSGANMDFDRLRFVAERASLGEGKEVLLAVSIAERPGAFAKLVDAIMPHAVTEFSYRWATGQSANVLIGLSLTAPTPRRDEELRTLLERIQDDGMRVLDVSKDELAKSHVRYLVGGRANVANERLYMFSFPERPGALERFLLALRPRFNISVFHYRNYGGDIAKVLAGISCPEDDSAELSHFLDEVGYPFDECTDSDVFNMFLRA</sequence>
<dbReference type="FunFam" id="3.40.50.1100:FF:000008">
    <property type="entry name" value="L-threonine dehydratase"/>
    <property type="match status" value="1"/>
</dbReference>
<evidence type="ECO:0000256" key="2">
    <source>
        <dbReference type="ARBA" id="ARBA00001933"/>
    </source>
</evidence>
<dbReference type="CDD" id="cd04907">
    <property type="entry name" value="ACT_ThrD-I_2"/>
    <property type="match status" value="1"/>
</dbReference>
<evidence type="ECO:0000256" key="8">
    <source>
        <dbReference type="ARBA" id="ARBA00022737"/>
    </source>
</evidence>
<feature type="domain" description="ACT-like" evidence="14">
    <location>
        <begin position="407"/>
        <end position="483"/>
    </location>
</feature>
<dbReference type="STRING" id="1399860.A0A2C5XBL8"/>
<keyword evidence="10 12" id="KW-0456">Lyase</keyword>
<comment type="pathway">
    <text evidence="3 12">Amino-acid biosynthesis; L-isoleucine biosynthesis; 2-oxobutanoate from L-threonine: step 1/1.</text>
</comment>
<keyword evidence="9 12" id="KW-0663">Pyridoxal phosphate</keyword>
<evidence type="ECO:0000256" key="3">
    <source>
        <dbReference type="ARBA" id="ARBA00004810"/>
    </source>
</evidence>
<comment type="caution">
    <text evidence="15">The sequence shown here is derived from an EMBL/GenBank/DDBJ whole genome shotgun (WGS) entry which is preliminary data.</text>
</comment>
<dbReference type="InterPro" id="IPR036052">
    <property type="entry name" value="TrpB-like_PALP_sf"/>
</dbReference>
<dbReference type="EMBL" id="NJET01000009">
    <property type="protein sequence ID" value="PHH66279.1"/>
    <property type="molecule type" value="Genomic_DNA"/>
</dbReference>
<evidence type="ECO:0000313" key="15">
    <source>
        <dbReference type="EMBL" id="PHH66279.1"/>
    </source>
</evidence>
<feature type="region of interest" description="Disordered" evidence="13">
    <location>
        <begin position="1"/>
        <end position="35"/>
    </location>
</feature>
<dbReference type="InterPro" id="IPR050147">
    <property type="entry name" value="Ser/Thr_Dehydratase"/>
</dbReference>
<dbReference type="GO" id="GO:0003941">
    <property type="term" value="F:L-serine ammonia-lyase activity"/>
    <property type="evidence" value="ECO:0007669"/>
    <property type="project" value="TreeGrafter"/>
</dbReference>
<keyword evidence="7 12" id="KW-0412">Isoleucine biosynthesis</keyword>
<evidence type="ECO:0000256" key="6">
    <source>
        <dbReference type="ARBA" id="ARBA00022605"/>
    </source>
</evidence>
<reference evidence="15 16" key="1">
    <citation type="submission" date="2017-06" db="EMBL/GenBank/DDBJ databases">
        <title>Ant-infecting Ophiocordyceps genomes reveal a high diversity of potential behavioral manipulation genes and a possible major role for enterotoxins.</title>
        <authorList>
            <person name="De Bekker C."/>
            <person name="Evans H.C."/>
            <person name="Brachmann A."/>
            <person name="Hughes D.P."/>
        </authorList>
    </citation>
    <scope>NUCLEOTIDE SEQUENCE [LARGE SCALE GENOMIC DNA]</scope>
    <source>
        <strain evidence="15 16">Map64</strain>
    </source>
</reference>
<organism evidence="15 16">
    <name type="scientific">Ophiocordyceps australis</name>
    <dbReference type="NCBI Taxonomy" id="1399860"/>
    <lineage>
        <taxon>Eukaryota</taxon>
        <taxon>Fungi</taxon>
        <taxon>Dikarya</taxon>
        <taxon>Ascomycota</taxon>
        <taxon>Pezizomycotina</taxon>
        <taxon>Sordariomycetes</taxon>
        <taxon>Hypocreomycetidae</taxon>
        <taxon>Hypocreales</taxon>
        <taxon>Ophiocordycipitaceae</taxon>
        <taxon>Ophiocordyceps</taxon>
    </lineage>
</organism>
<dbReference type="Pfam" id="PF00291">
    <property type="entry name" value="PALP"/>
    <property type="match status" value="1"/>
</dbReference>
<dbReference type="InterPro" id="IPR038110">
    <property type="entry name" value="TD_ACT-like_sf"/>
</dbReference>
<name>A0A2C5XBL8_9HYPO</name>
<evidence type="ECO:0000256" key="13">
    <source>
        <dbReference type="SAM" id="MobiDB-lite"/>
    </source>
</evidence>
<protein>
    <recommendedName>
        <fullName evidence="12">Threonine dehydratase</fullName>
        <ecNumber evidence="12">4.3.1.19</ecNumber>
    </recommendedName>
    <alternativeName>
        <fullName evidence="12">Threonine deaminase</fullName>
    </alternativeName>
</protein>
<dbReference type="InterPro" id="IPR001721">
    <property type="entry name" value="TD_ACT-like"/>
</dbReference>
<comment type="similarity">
    <text evidence="4 12">Belongs to the serine/threonine dehydratase family.</text>
</comment>
<keyword evidence="8" id="KW-0677">Repeat</keyword>
<feature type="domain" description="ACT-like" evidence="14">
    <location>
        <begin position="505"/>
        <end position="576"/>
    </location>
</feature>
<dbReference type="CDD" id="cd01562">
    <property type="entry name" value="Thr-dehyd"/>
    <property type="match status" value="1"/>
</dbReference>
<dbReference type="SUPFAM" id="SSF55021">
    <property type="entry name" value="ACT-like"/>
    <property type="match status" value="1"/>
</dbReference>
<dbReference type="InterPro" id="IPR005787">
    <property type="entry name" value="Thr_deHydtase_biosynth"/>
</dbReference>
<gene>
    <name evidence="15" type="ORF">CDD81_7872</name>
</gene>
<keyword evidence="6 12" id="KW-0028">Amino-acid biosynthesis</keyword>
<dbReference type="GO" id="GO:0004794">
    <property type="term" value="F:threonine deaminase activity"/>
    <property type="evidence" value="ECO:0007669"/>
    <property type="project" value="UniProtKB-UniRule"/>
</dbReference>
<dbReference type="GO" id="GO:0030170">
    <property type="term" value="F:pyridoxal phosphate binding"/>
    <property type="evidence" value="ECO:0007669"/>
    <property type="project" value="InterPro"/>
</dbReference>
<dbReference type="Gene3D" id="3.40.50.1100">
    <property type="match status" value="2"/>
</dbReference>
<dbReference type="InterPro" id="IPR001926">
    <property type="entry name" value="TrpB-like_PALP"/>
</dbReference>
<evidence type="ECO:0000256" key="10">
    <source>
        <dbReference type="ARBA" id="ARBA00023239"/>
    </source>
</evidence>
<keyword evidence="16" id="KW-1185">Reference proteome</keyword>
<dbReference type="SUPFAM" id="SSF53686">
    <property type="entry name" value="Tryptophan synthase beta subunit-like PLP-dependent enzymes"/>
    <property type="match status" value="1"/>
</dbReference>
<dbReference type="EC" id="4.3.1.19" evidence="12"/>
<evidence type="ECO:0000256" key="7">
    <source>
        <dbReference type="ARBA" id="ARBA00022624"/>
    </source>
</evidence>
<dbReference type="GO" id="GO:0009097">
    <property type="term" value="P:isoleucine biosynthetic process"/>
    <property type="evidence" value="ECO:0007669"/>
    <property type="project" value="UniProtKB-UniRule"/>
</dbReference>
<keyword evidence="11 12" id="KW-0100">Branched-chain amino acid biosynthesis</keyword>
<proteinExistence type="inferred from homology"/>
<dbReference type="OrthoDB" id="4418812at2759"/>
<dbReference type="UniPathway" id="UPA00047">
    <property type="reaction ID" value="UER00054"/>
</dbReference>
<dbReference type="GO" id="GO:0006567">
    <property type="term" value="P:L-threonine catabolic process"/>
    <property type="evidence" value="ECO:0007669"/>
    <property type="project" value="TreeGrafter"/>
</dbReference>
<dbReference type="NCBIfam" id="NF006674">
    <property type="entry name" value="PRK09224.1"/>
    <property type="match status" value="1"/>
</dbReference>
<dbReference type="Gene3D" id="3.40.1020.10">
    <property type="entry name" value="Biosynthetic Threonine Deaminase, Domain 3"/>
    <property type="match status" value="1"/>
</dbReference>
<dbReference type="Proteomes" id="UP000226192">
    <property type="component" value="Unassembled WGS sequence"/>
</dbReference>
<evidence type="ECO:0000256" key="1">
    <source>
        <dbReference type="ARBA" id="ARBA00001274"/>
    </source>
</evidence>
<dbReference type="Pfam" id="PF00585">
    <property type="entry name" value="Thr_dehydrat_C"/>
    <property type="match status" value="2"/>
</dbReference>
<comment type="catalytic activity">
    <reaction evidence="1 12">
        <text>L-threonine = 2-oxobutanoate + NH4(+)</text>
        <dbReference type="Rhea" id="RHEA:22108"/>
        <dbReference type="ChEBI" id="CHEBI:16763"/>
        <dbReference type="ChEBI" id="CHEBI:28938"/>
        <dbReference type="ChEBI" id="CHEBI:57926"/>
        <dbReference type="EC" id="4.3.1.19"/>
    </reaction>
</comment>
<evidence type="ECO:0000256" key="11">
    <source>
        <dbReference type="ARBA" id="ARBA00023304"/>
    </source>
</evidence>
<dbReference type="PROSITE" id="PS00165">
    <property type="entry name" value="DEHYDRATASE_SER_THR"/>
    <property type="match status" value="1"/>
</dbReference>
<dbReference type="InterPro" id="IPR045865">
    <property type="entry name" value="ACT-like_dom_sf"/>
</dbReference>
<dbReference type="NCBIfam" id="TIGR01124">
    <property type="entry name" value="ilvA_2Cterm"/>
    <property type="match status" value="1"/>
</dbReference>
<evidence type="ECO:0000256" key="4">
    <source>
        <dbReference type="ARBA" id="ARBA00010869"/>
    </source>
</evidence>
<dbReference type="PROSITE" id="PS51672">
    <property type="entry name" value="ACT_LIKE"/>
    <property type="match status" value="2"/>
</dbReference>
<dbReference type="AlphaFoldDB" id="A0A2C5XBL8"/>
<comment type="subunit">
    <text evidence="5">Homotetramer.</text>
</comment>